<dbReference type="OrthoDB" id="266138at2759"/>
<feature type="domain" description="RRM" evidence="5">
    <location>
        <begin position="16"/>
        <end position="114"/>
    </location>
</feature>
<evidence type="ECO:0000256" key="2">
    <source>
        <dbReference type="ARBA" id="ARBA00022884"/>
    </source>
</evidence>
<protein>
    <recommendedName>
        <fullName evidence="5">RRM domain-containing protein</fullName>
    </recommendedName>
</protein>
<dbReference type="Pfam" id="PF00076">
    <property type="entry name" value="RRM_1"/>
    <property type="match status" value="3"/>
</dbReference>
<feature type="compositionally biased region" description="Low complexity" evidence="4">
    <location>
        <begin position="245"/>
        <end position="258"/>
    </location>
</feature>
<evidence type="ECO:0000313" key="7">
    <source>
        <dbReference type="Proteomes" id="UP000232323"/>
    </source>
</evidence>
<dbReference type="InterPro" id="IPR000504">
    <property type="entry name" value="RRM_dom"/>
</dbReference>
<dbReference type="STRING" id="1157962.A0A250XDY7"/>
<feature type="region of interest" description="Disordered" evidence="4">
    <location>
        <begin position="245"/>
        <end position="281"/>
    </location>
</feature>
<comment type="caution">
    <text evidence="6">The sequence shown here is derived from an EMBL/GenBank/DDBJ whole genome shotgun (WGS) entry which is preliminary data.</text>
</comment>
<dbReference type="AlphaFoldDB" id="A0A250XDY7"/>
<evidence type="ECO:0000313" key="6">
    <source>
        <dbReference type="EMBL" id="GAX80990.1"/>
    </source>
</evidence>
<feature type="compositionally biased region" description="Polar residues" evidence="4">
    <location>
        <begin position="259"/>
        <end position="269"/>
    </location>
</feature>
<keyword evidence="7" id="KW-1185">Reference proteome</keyword>
<dbReference type="InterPro" id="IPR012677">
    <property type="entry name" value="Nucleotide-bd_a/b_plait_sf"/>
</dbReference>
<feature type="domain" description="RRM" evidence="5">
    <location>
        <begin position="458"/>
        <end position="535"/>
    </location>
</feature>
<evidence type="ECO:0000256" key="1">
    <source>
        <dbReference type="ARBA" id="ARBA00022737"/>
    </source>
</evidence>
<dbReference type="InterPro" id="IPR035979">
    <property type="entry name" value="RBD_domain_sf"/>
</dbReference>
<dbReference type="SUPFAM" id="SSF54928">
    <property type="entry name" value="RNA-binding domain, RBD"/>
    <property type="match status" value="2"/>
</dbReference>
<evidence type="ECO:0000256" key="3">
    <source>
        <dbReference type="PROSITE-ProRule" id="PRU00176"/>
    </source>
</evidence>
<keyword evidence="1" id="KW-0677">Repeat</keyword>
<evidence type="ECO:0000256" key="4">
    <source>
        <dbReference type="SAM" id="MobiDB-lite"/>
    </source>
</evidence>
<dbReference type="GO" id="GO:0003723">
    <property type="term" value="F:RNA binding"/>
    <property type="evidence" value="ECO:0007669"/>
    <property type="project" value="UniProtKB-UniRule"/>
</dbReference>
<accession>A0A250XDY7</accession>
<dbReference type="Proteomes" id="UP000232323">
    <property type="component" value="Unassembled WGS sequence"/>
</dbReference>
<proteinExistence type="predicted"/>
<reference evidence="6 7" key="1">
    <citation type="submission" date="2017-08" db="EMBL/GenBank/DDBJ databases">
        <title>Acidophilic green algal genome provides insights into adaptation to an acidic environment.</title>
        <authorList>
            <person name="Hirooka S."/>
            <person name="Hirose Y."/>
            <person name="Kanesaki Y."/>
            <person name="Higuchi S."/>
            <person name="Fujiwara T."/>
            <person name="Onuma R."/>
            <person name="Era A."/>
            <person name="Ohbayashi R."/>
            <person name="Uzuka A."/>
            <person name="Nozaki H."/>
            <person name="Yoshikawa H."/>
            <person name="Miyagishima S.Y."/>
        </authorList>
    </citation>
    <scope>NUCLEOTIDE SEQUENCE [LARGE SCALE GENOMIC DNA]</scope>
    <source>
        <strain evidence="6 7">NIES-2499</strain>
    </source>
</reference>
<dbReference type="CDD" id="cd00590">
    <property type="entry name" value="RRM_SF"/>
    <property type="match status" value="1"/>
</dbReference>
<dbReference type="Gene3D" id="3.30.70.330">
    <property type="match status" value="3"/>
</dbReference>
<organism evidence="6 7">
    <name type="scientific">Chlamydomonas eustigma</name>
    <dbReference type="NCBI Taxonomy" id="1157962"/>
    <lineage>
        <taxon>Eukaryota</taxon>
        <taxon>Viridiplantae</taxon>
        <taxon>Chlorophyta</taxon>
        <taxon>core chlorophytes</taxon>
        <taxon>Chlorophyceae</taxon>
        <taxon>CS clade</taxon>
        <taxon>Chlamydomonadales</taxon>
        <taxon>Chlamydomonadaceae</taxon>
        <taxon>Chlamydomonas</taxon>
    </lineage>
</organism>
<feature type="domain" description="RRM" evidence="5">
    <location>
        <begin position="133"/>
        <end position="213"/>
    </location>
</feature>
<dbReference type="PANTHER" id="PTHR24012">
    <property type="entry name" value="RNA BINDING PROTEIN"/>
    <property type="match status" value="1"/>
</dbReference>
<sequence length="538" mass="57450">MADTTGHSNDNLVPHSNVYVRGLSQRVDEEVLSDVFRKFGNIISLRLFKTGQVRSQGTSLPNSQLTAVRPQQFSKKPTFAFIKYGAFEEAQASIAALNGSTLLESIIEVRLADNDTDPSSGPSHVEKIPPPSDNIYCKNLPLGWAENDLRALFQPFGHVSMIRILLPAENMGQGGAALVRMASLEEARTAIQRLQGHQLIGAQQPIVIRFADSADIKAKKQNKASGGNTEITALGRTSTSTNYYSSSTMMNSSAVTSSPTPALPTNDSPPHQYHTPPNKRNPYGSLAAASTAVAVTTSTSSSPDADAFNYRSIMQHQPSMMTQSSNTTTGWPFPLPPSNAYGPSVFGGPSTSGYFPPGMAFASPPEYSNFQGYLGYNTPLFPPHQRPVPPFNGGRSMSLPSLTYPRRPALSSQDFLGSSSGGHYGRPVSSSNSSMAAATASTSAASSALPPAVIAVVTSLYVKNLPPDADRLFLYEKFAPFGAILSVKILEDEEGVSKGVGFVNFADADCASKAASTLHNLLVGDRHLRVAFQTHKKS</sequence>
<name>A0A250XDY7_9CHLO</name>
<evidence type="ECO:0000259" key="5">
    <source>
        <dbReference type="PROSITE" id="PS50102"/>
    </source>
</evidence>
<dbReference type="PROSITE" id="PS50102">
    <property type="entry name" value="RRM"/>
    <property type="match status" value="3"/>
</dbReference>
<gene>
    <name evidence="6" type="ORF">CEUSTIGMA_g8425.t1</name>
</gene>
<dbReference type="SMART" id="SM00360">
    <property type="entry name" value="RRM"/>
    <property type="match status" value="3"/>
</dbReference>
<dbReference type="EMBL" id="BEGY01000059">
    <property type="protein sequence ID" value="GAX80990.1"/>
    <property type="molecule type" value="Genomic_DNA"/>
</dbReference>
<keyword evidence="2 3" id="KW-0694">RNA-binding</keyword>